<evidence type="ECO:0000256" key="1">
    <source>
        <dbReference type="SAM" id="MobiDB-lite"/>
    </source>
</evidence>
<protein>
    <submittedName>
        <fullName evidence="2">Uncharacterized protein</fullName>
    </submittedName>
</protein>
<feature type="region of interest" description="Disordered" evidence="1">
    <location>
        <begin position="1"/>
        <end position="109"/>
    </location>
</feature>
<gene>
    <name evidence="2" type="ORF">O181_101744</name>
</gene>
<feature type="compositionally biased region" description="Basic and acidic residues" evidence="1">
    <location>
        <begin position="10"/>
        <end position="29"/>
    </location>
</feature>
<evidence type="ECO:0000313" key="2">
    <source>
        <dbReference type="EMBL" id="MBW0562029.1"/>
    </source>
</evidence>
<accession>A0A9Q3JHT3</accession>
<comment type="caution">
    <text evidence="2">The sequence shown here is derived from an EMBL/GenBank/DDBJ whole genome shotgun (WGS) entry which is preliminary data.</text>
</comment>
<name>A0A9Q3JHT3_9BASI</name>
<sequence length="163" mass="18410">MEPIVLQRQGGEDKKLVEKSKPFMHRPEEGTGNDSRFSERRPSGVYQLQTSSRSVPRRAQRTSEEVERSQEASRKGKRQSQLAQTLPTGVHDPQTGAFSHGQCPQYGQKSHGICRKRAGKDEKDLSMQIIQEIQFVKSSIDVELGKFDAKLNKITSDISELKK</sequence>
<organism evidence="2 3">
    <name type="scientific">Austropuccinia psidii MF-1</name>
    <dbReference type="NCBI Taxonomy" id="1389203"/>
    <lineage>
        <taxon>Eukaryota</taxon>
        <taxon>Fungi</taxon>
        <taxon>Dikarya</taxon>
        <taxon>Basidiomycota</taxon>
        <taxon>Pucciniomycotina</taxon>
        <taxon>Pucciniomycetes</taxon>
        <taxon>Pucciniales</taxon>
        <taxon>Sphaerophragmiaceae</taxon>
        <taxon>Austropuccinia</taxon>
    </lineage>
</organism>
<keyword evidence="3" id="KW-1185">Reference proteome</keyword>
<feature type="compositionally biased region" description="Basic and acidic residues" evidence="1">
    <location>
        <begin position="61"/>
        <end position="74"/>
    </location>
</feature>
<reference evidence="2" key="1">
    <citation type="submission" date="2021-03" db="EMBL/GenBank/DDBJ databases">
        <title>Draft genome sequence of rust myrtle Austropuccinia psidii MF-1, a brazilian biotype.</title>
        <authorList>
            <person name="Quecine M.C."/>
            <person name="Pachon D.M.R."/>
            <person name="Bonatelli M.L."/>
            <person name="Correr F.H."/>
            <person name="Franceschini L.M."/>
            <person name="Leite T.F."/>
            <person name="Margarido G.R.A."/>
            <person name="Almeida C.A."/>
            <person name="Ferrarezi J.A."/>
            <person name="Labate C.A."/>
        </authorList>
    </citation>
    <scope>NUCLEOTIDE SEQUENCE</scope>
    <source>
        <strain evidence="2">MF-1</strain>
    </source>
</reference>
<evidence type="ECO:0000313" key="3">
    <source>
        <dbReference type="Proteomes" id="UP000765509"/>
    </source>
</evidence>
<dbReference type="AlphaFoldDB" id="A0A9Q3JHT3"/>
<dbReference type="EMBL" id="AVOT02071874">
    <property type="protein sequence ID" value="MBW0562029.1"/>
    <property type="molecule type" value="Genomic_DNA"/>
</dbReference>
<dbReference type="Proteomes" id="UP000765509">
    <property type="component" value="Unassembled WGS sequence"/>
</dbReference>
<proteinExistence type="predicted"/>